<dbReference type="InterPro" id="IPR003439">
    <property type="entry name" value="ABC_transporter-like_ATP-bd"/>
</dbReference>
<organism evidence="13 14">
    <name type="scientific">Pseudoxanthomonas putridarboris</name>
    <dbReference type="NCBI Taxonomy" id="752605"/>
    <lineage>
        <taxon>Bacteria</taxon>
        <taxon>Pseudomonadati</taxon>
        <taxon>Pseudomonadota</taxon>
        <taxon>Gammaproteobacteria</taxon>
        <taxon>Lysobacterales</taxon>
        <taxon>Lysobacteraceae</taxon>
        <taxon>Pseudoxanthomonas</taxon>
    </lineage>
</organism>
<dbReference type="InterPro" id="IPR015853">
    <property type="entry name" value="ABC_transpr_FbpC"/>
</dbReference>
<dbReference type="InterPro" id="IPR013611">
    <property type="entry name" value="Transp-assoc_OB_typ2"/>
</dbReference>
<feature type="domain" description="ABC transporter" evidence="12">
    <location>
        <begin position="6"/>
        <end position="242"/>
    </location>
</feature>
<name>A0ABU9IXW7_9GAMM</name>
<evidence type="ECO:0000259" key="12">
    <source>
        <dbReference type="PROSITE" id="PS50893"/>
    </source>
</evidence>
<evidence type="ECO:0000256" key="8">
    <source>
        <dbReference type="ARBA" id="ARBA00023004"/>
    </source>
</evidence>
<keyword evidence="7" id="KW-1278">Translocase</keyword>
<keyword evidence="2" id="KW-1003">Cell membrane</keyword>
<keyword evidence="6 13" id="KW-0067">ATP-binding</keyword>
<evidence type="ECO:0000256" key="7">
    <source>
        <dbReference type="ARBA" id="ARBA00022967"/>
    </source>
</evidence>
<dbReference type="GO" id="GO:0005524">
    <property type="term" value="F:ATP binding"/>
    <property type="evidence" value="ECO:0007669"/>
    <property type="project" value="UniProtKB-KW"/>
</dbReference>
<evidence type="ECO:0000256" key="3">
    <source>
        <dbReference type="ARBA" id="ARBA00022496"/>
    </source>
</evidence>
<evidence type="ECO:0000256" key="5">
    <source>
        <dbReference type="ARBA" id="ARBA00022741"/>
    </source>
</evidence>
<protein>
    <submittedName>
        <fullName evidence="13">ABC transporter ATP-binding protein</fullName>
    </submittedName>
</protein>
<keyword evidence="10" id="KW-0472">Membrane</keyword>
<dbReference type="InterPro" id="IPR017871">
    <property type="entry name" value="ABC_transporter-like_CS"/>
</dbReference>
<keyword evidence="5" id="KW-0547">Nucleotide-binding</keyword>
<evidence type="ECO:0000313" key="14">
    <source>
        <dbReference type="Proteomes" id="UP001459204"/>
    </source>
</evidence>
<dbReference type="InterPro" id="IPR050093">
    <property type="entry name" value="ABC_SmlMolc_Importer"/>
</dbReference>
<dbReference type="PROSITE" id="PS50893">
    <property type="entry name" value="ABC_TRANSPORTER_2"/>
    <property type="match status" value="1"/>
</dbReference>
<keyword evidence="8" id="KW-0408">Iron</keyword>
<evidence type="ECO:0000256" key="4">
    <source>
        <dbReference type="ARBA" id="ARBA00022519"/>
    </source>
</evidence>
<reference evidence="13 14" key="1">
    <citation type="submission" date="2024-04" db="EMBL/GenBank/DDBJ databases">
        <title>Draft genome sequence of Pseudoxanthomonas putridarboris WD12.</title>
        <authorList>
            <person name="Oh J."/>
        </authorList>
    </citation>
    <scope>NUCLEOTIDE SEQUENCE [LARGE SCALE GENOMIC DNA]</scope>
    <source>
        <strain evidence="13 14">WD12</strain>
    </source>
</reference>
<evidence type="ECO:0000256" key="6">
    <source>
        <dbReference type="ARBA" id="ARBA00022840"/>
    </source>
</evidence>
<dbReference type="SUPFAM" id="SSF50331">
    <property type="entry name" value="MOP-like"/>
    <property type="match status" value="1"/>
</dbReference>
<evidence type="ECO:0000256" key="1">
    <source>
        <dbReference type="ARBA" id="ARBA00022448"/>
    </source>
</evidence>
<evidence type="ECO:0000313" key="13">
    <source>
        <dbReference type="EMBL" id="MEL1263827.1"/>
    </source>
</evidence>
<keyword evidence="9" id="KW-0406">Ion transport</keyword>
<dbReference type="PROSITE" id="PS00211">
    <property type="entry name" value="ABC_TRANSPORTER_1"/>
    <property type="match status" value="1"/>
</dbReference>
<dbReference type="PANTHER" id="PTHR42781:SF5">
    <property type="entry name" value="PUTRESCINE TRANSPORT ATP-BINDING PROTEIN POTG"/>
    <property type="match status" value="1"/>
</dbReference>
<keyword evidence="4" id="KW-0997">Cell inner membrane</keyword>
<accession>A0ABU9IXW7</accession>
<evidence type="ECO:0000256" key="9">
    <source>
        <dbReference type="ARBA" id="ARBA00023065"/>
    </source>
</evidence>
<comment type="caution">
    <text evidence="13">The sequence shown here is derived from an EMBL/GenBank/DDBJ whole genome shotgun (WGS) entry which is preliminary data.</text>
</comment>
<sequence length="333" mass="35678">MNPAWLRLEQIGVGYPSGGGVRVVVDGLSLSLPAGEIGCLLGASGCGKTTVLRAIAGFEPLRAGRIVLDGAVLVDTAVAMPPERRRVGMMFQDYALFPHLDVAANVAFGLRRLPRAERDARVREMLELVGLAGSAWAYPHELSGGQQQRVALARALAPRPALLLLDEPFSNLDIHTRERLAEELRVLLKSTGTTVLLVTHDQTEAFAMADRIGVMDGGRLLQWDGAEALYRHPADRTVAGFVGRGALVSGAALGEGEDALVLLRPEHLRLDPAGPVRGRLLARAFRGPGYSGQVRLATGEIVEIDLGEADPPPAGQELGLRWTDPAPVRFPRQ</sequence>
<dbReference type="CDD" id="cd03259">
    <property type="entry name" value="ABC_Carb_Solutes_like"/>
    <property type="match status" value="1"/>
</dbReference>
<keyword evidence="14" id="KW-1185">Reference proteome</keyword>
<dbReference type="PANTHER" id="PTHR42781">
    <property type="entry name" value="SPERMIDINE/PUTRESCINE IMPORT ATP-BINDING PROTEIN POTA"/>
    <property type="match status" value="1"/>
</dbReference>
<dbReference type="SUPFAM" id="SSF52540">
    <property type="entry name" value="P-loop containing nucleoside triphosphate hydrolases"/>
    <property type="match status" value="1"/>
</dbReference>
<dbReference type="Gene3D" id="3.40.50.300">
    <property type="entry name" value="P-loop containing nucleotide triphosphate hydrolases"/>
    <property type="match status" value="1"/>
</dbReference>
<evidence type="ECO:0000256" key="10">
    <source>
        <dbReference type="ARBA" id="ARBA00023136"/>
    </source>
</evidence>
<keyword evidence="1" id="KW-0813">Transport</keyword>
<dbReference type="EMBL" id="JBBWWT010000002">
    <property type="protein sequence ID" value="MEL1263827.1"/>
    <property type="molecule type" value="Genomic_DNA"/>
</dbReference>
<dbReference type="InterPro" id="IPR003593">
    <property type="entry name" value="AAA+_ATPase"/>
</dbReference>
<dbReference type="Proteomes" id="UP001459204">
    <property type="component" value="Unassembled WGS sequence"/>
</dbReference>
<dbReference type="Pfam" id="PF00005">
    <property type="entry name" value="ABC_tran"/>
    <property type="match status" value="1"/>
</dbReference>
<dbReference type="InterPro" id="IPR008995">
    <property type="entry name" value="Mo/tungstate-bd_C_term_dom"/>
</dbReference>
<gene>
    <name evidence="13" type="ORF">AAD027_05490</name>
</gene>
<keyword evidence="3" id="KW-0410">Iron transport</keyword>
<dbReference type="InterPro" id="IPR027417">
    <property type="entry name" value="P-loop_NTPase"/>
</dbReference>
<dbReference type="RefSeq" id="WP_341725010.1">
    <property type="nucleotide sequence ID" value="NZ_JBBWWT010000002.1"/>
</dbReference>
<evidence type="ECO:0000256" key="11">
    <source>
        <dbReference type="SAM" id="MobiDB-lite"/>
    </source>
</evidence>
<dbReference type="SMART" id="SM00382">
    <property type="entry name" value="AAA"/>
    <property type="match status" value="1"/>
</dbReference>
<proteinExistence type="predicted"/>
<evidence type="ECO:0000256" key="2">
    <source>
        <dbReference type="ARBA" id="ARBA00022475"/>
    </source>
</evidence>
<feature type="region of interest" description="Disordered" evidence="11">
    <location>
        <begin position="307"/>
        <end position="333"/>
    </location>
</feature>
<dbReference type="Pfam" id="PF08402">
    <property type="entry name" value="TOBE_2"/>
    <property type="match status" value="1"/>
</dbReference>